<keyword evidence="2" id="KW-1185">Reference proteome</keyword>
<reference evidence="1 2" key="1">
    <citation type="journal article" date="2015" name="Stand. Genomic Sci.">
        <title>Genomic Encyclopedia of Bacterial and Archaeal Type Strains, Phase III: the genomes of soil and plant-associated and newly described type strains.</title>
        <authorList>
            <person name="Whitman W.B."/>
            <person name="Woyke T."/>
            <person name="Klenk H.P."/>
            <person name="Zhou Y."/>
            <person name="Lilburn T.G."/>
            <person name="Beck B.J."/>
            <person name="De Vos P."/>
            <person name="Vandamme P."/>
            <person name="Eisen J.A."/>
            <person name="Garrity G."/>
            <person name="Hugenholtz P."/>
            <person name="Kyrpides N.C."/>
        </authorList>
    </citation>
    <scope>NUCLEOTIDE SEQUENCE [LARGE SCALE GENOMIC DNA]</scope>
    <source>
        <strain evidence="1 2">CV53</strain>
    </source>
</reference>
<organism evidence="1 2">
    <name type="scientific">Mesobacillus foraminis</name>
    <dbReference type="NCBI Taxonomy" id="279826"/>
    <lineage>
        <taxon>Bacteria</taxon>
        <taxon>Bacillati</taxon>
        <taxon>Bacillota</taxon>
        <taxon>Bacilli</taxon>
        <taxon>Bacillales</taxon>
        <taxon>Bacillaceae</taxon>
        <taxon>Mesobacillus</taxon>
    </lineage>
</organism>
<name>A0A4V2RDF2_9BACI</name>
<gene>
    <name evidence="1" type="ORF">EV146_107295</name>
</gene>
<evidence type="ECO:0000313" key="1">
    <source>
        <dbReference type="EMBL" id="TCN24590.1"/>
    </source>
</evidence>
<dbReference type="Proteomes" id="UP000295689">
    <property type="component" value="Unassembled WGS sequence"/>
</dbReference>
<dbReference type="AlphaFoldDB" id="A0A4V2RDF2"/>
<dbReference type="RefSeq" id="WP_132007493.1">
    <property type="nucleotide sequence ID" value="NZ_JABUHM010000005.1"/>
</dbReference>
<protein>
    <submittedName>
        <fullName evidence="1">ComN-like post-transcriptional regulator</fullName>
    </submittedName>
</protein>
<dbReference type="Pfam" id="PF13797">
    <property type="entry name" value="Post_transc_reg"/>
    <property type="match status" value="1"/>
</dbReference>
<accession>A0A4V2RDF2</accession>
<dbReference type="EMBL" id="SLVV01000007">
    <property type="protein sequence ID" value="TCN24590.1"/>
    <property type="molecule type" value="Genomic_DNA"/>
</dbReference>
<comment type="caution">
    <text evidence="1">The sequence shown here is derived from an EMBL/GenBank/DDBJ whole genome shotgun (WGS) entry which is preliminary data.</text>
</comment>
<dbReference type="InterPro" id="IPR025716">
    <property type="entry name" value="Post-transcriptional_regulator"/>
</dbReference>
<proteinExistence type="predicted"/>
<evidence type="ECO:0000313" key="2">
    <source>
        <dbReference type="Proteomes" id="UP000295689"/>
    </source>
</evidence>
<sequence>MDFVHKYEAFQKDVQPALKSKQEELAMLGYEGVTEQEIWNFLTRKKWKKTKDDIRLYEIVADILSVQPGEYMNFVTIEAFKIGSLSLDDEKERRELLK</sequence>